<keyword evidence="4" id="KW-0808">Transferase</keyword>
<dbReference type="PANTHER" id="PTHR10343:SF84">
    <property type="entry name" value="5'-AMP-ACTIVATED PROTEIN KINASE SUBUNIT BETA-1"/>
    <property type="match status" value="1"/>
</dbReference>
<dbReference type="GO" id="GO:0005634">
    <property type="term" value="C:nucleus"/>
    <property type="evidence" value="ECO:0007669"/>
    <property type="project" value="TreeGrafter"/>
</dbReference>
<proteinExistence type="inferred from homology"/>
<dbReference type="GO" id="GO:0016301">
    <property type="term" value="F:kinase activity"/>
    <property type="evidence" value="ECO:0007669"/>
    <property type="project" value="UniProtKB-KW"/>
</dbReference>
<comment type="similarity">
    <text evidence="1">Belongs to the 5'-AMP-activated protein kinase beta subunit family.</text>
</comment>
<dbReference type="GO" id="GO:0005737">
    <property type="term" value="C:cytoplasm"/>
    <property type="evidence" value="ECO:0007669"/>
    <property type="project" value="TreeGrafter"/>
</dbReference>
<reference evidence="4 5" key="1">
    <citation type="submission" date="2017-12" db="EMBL/GenBank/DDBJ databases">
        <title>Sequencing, de novo assembly and annotation of complete genome of a new Thraustochytrid species, strain FCC1311.</title>
        <authorList>
            <person name="Sedici K."/>
            <person name="Godart F."/>
            <person name="Aiese Cigliano R."/>
            <person name="Sanseverino W."/>
            <person name="Barakat M."/>
            <person name="Ortet P."/>
            <person name="Marechal E."/>
            <person name="Cagnac O."/>
            <person name="Amato A."/>
        </authorList>
    </citation>
    <scope>NUCLEOTIDE SEQUENCE [LARGE SCALE GENOMIC DNA]</scope>
</reference>
<name>A0A2R5GEG9_9STRA</name>
<dbReference type="PANTHER" id="PTHR10343">
    <property type="entry name" value="5'-AMP-ACTIVATED PROTEIN KINASE , BETA SUBUNIT"/>
    <property type="match status" value="1"/>
</dbReference>
<feature type="compositionally biased region" description="Acidic residues" evidence="2">
    <location>
        <begin position="107"/>
        <end position="124"/>
    </location>
</feature>
<feature type="domain" description="AMP-activated protein kinase glycogen-binding" evidence="3">
    <location>
        <begin position="177"/>
        <end position="257"/>
    </location>
</feature>
<accession>A0A2R5GEG9</accession>
<organism evidence="4 5">
    <name type="scientific">Hondaea fermentalgiana</name>
    <dbReference type="NCBI Taxonomy" id="2315210"/>
    <lineage>
        <taxon>Eukaryota</taxon>
        <taxon>Sar</taxon>
        <taxon>Stramenopiles</taxon>
        <taxon>Bigyra</taxon>
        <taxon>Labyrinthulomycetes</taxon>
        <taxon>Thraustochytrida</taxon>
        <taxon>Thraustochytriidae</taxon>
        <taxon>Hondaea</taxon>
    </lineage>
</organism>
<dbReference type="AlphaFoldDB" id="A0A2R5GEG9"/>
<dbReference type="InterPro" id="IPR013783">
    <property type="entry name" value="Ig-like_fold"/>
</dbReference>
<protein>
    <submittedName>
        <fullName evidence="4">5'-AMP-activated protein kinase subunit beta-1</fullName>
    </submittedName>
</protein>
<dbReference type="GO" id="GO:0007165">
    <property type="term" value="P:signal transduction"/>
    <property type="evidence" value="ECO:0007669"/>
    <property type="project" value="TreeGrafter"/>
</dbReference>
<evidence type="ECO:0000313" key="5">
    <source>
        <dbReference type="Proteomes" id="UP000241890"/>
    </source>
</evidence>
<keyword evidence="5" id="KW-1185">Reference proteome</keyword>
<dbReference type="OrthoDB" id="5873279at2759"/>
<dbReference type="Proteomes" id="UP000241890">
    <property type="component" value="Unassembled WGS sequence"/>
</dbReference>
<dbReference type="GO" id="GO:0019901">
    <property type="term" value="F:protein kinase binding"/>
    <property type="evidence" value="ECO:0007669"/>
    <property type="project" value="TreeGrafter"/>
</dbReference>
<dbReference type="GO" id="GO:0031588">
    <property type="term" value="C:nucleotide-activated protein kinase complex"/>
    <property type="evidence" value="ECO:0007669"/>
    <property type="project" value="TreeGrafter"/>
</dbReference>
<evidence type="ECO:0000313" key="4">
    <source>
        <dbReference type="EMBL" id="GBG26621.1"/>
    </source>
</evidence>
<dbReference type="InParanoid" id="A0A2R5GEG9"/>
<dbReference type="CDD" id="cd02859">
    <property type="entry name" value="E_set_AMPKbeta_like_N"/>
    <property type="match status" value="1"/>
</dbReference>
<evidence type="ECO:0000259" key="3">
    <source>
        <dbReference type="Pfam" id="PF16561"/>
    </source>
</evidence>
<evidence type="ECO:0000256" key="1">
    <source>
        <dbReference type="ARBA" id="ARBA00010926"/>
    </source>
</evidence>
<dbReference type="InterPro" id="IPR050827">
    <property type="entry name" value="CRP1_MDG1_kinase"/>
</dbReference>
<dbReference type="Gene3D" id="2.60.40.10">
    <property type="entry name" value="Immunoglobulins"/>
    <property type="match status" value="1"/>
</dbReference>
<dbReference type="InterPro" id="IPR014756">
    <property type="entry name" value="Ig_E-set"/>
</dbReference>
<comment type="caution">
    <text evidence="4">The sequence shown here is derived from an EMBL/GenBank/DDBJ whole genome shotgun (WGS) entry which is preliminary data.</text>
</comment>
<keyword evidence="4" id="KW-0418">Kinase</keyword>
<feature type="region of interest" description="Disordered" evidence="2">
    <location>
        <begin position="60"/>
        <end position="134"/>
    </location>
</feature>
<dbReference type="InterPro" id="IPR032640">
    <property type="entry name" value="AMPK1_CBM"/>
</dbReference>
<dbReference type="Pfam" id="PF16561">
    <property type="entry name" value="AMPK1_CBM"/>
    <property type="match status" value="1"/>
</dbReference>
<evidence type="ECO:0000256" key="2">
    <source>
        <dbReference type="SAM" id="MobiDB-lite"/>
    </source>
</evidence>
<sequence length="262" mass="29419">MFDANANDRNANALNEEVPMATSVPDTCAHCRKLEQDQIYVVERTTTVNSKEIIRRVPAKNPVPCGPSENVSKPVDSEMASEGNDKTCEPETDLDGVSEKASVTYEEAVEETSEETNEETDEEAIEKTNEETDEVAIEETNKEIIEETKEETNESMMDLRDCSEKASEINDQIHALATAILWRKGGNEVCIAGTHNDWRKEPMTKLADGSFEHSCKFMHGKMHEFKFFVDGKWQFADDQPKIPDPYGSFNNVLDLTSSVEVN</sequence>
<dbReference type="EMBL" id="BEYU01000022">
    <property type="protein sequence ID" value="GBG26621.1"/>
    <property type="molecule type" value="Genomic_DNA"/>
</dbReference>
<dbReference type="SUPFAM" id="SSF81296">
    <property type="entry name" value="E set domains"/>
    <property type="match status" value="1"/>
</dbReference>
<gene>
    <name evidence="4" type="ORF">FCC1311_028422</name>
</gene>